<evidence type="ECO:0008006" key="15">
    <source>
        <dbReference type="Google" id="ProtNLM"/>
    </source>
</evidence>
<keyword evidence="10" id="KW-0739">Sodium transport</keyword>
<dbReference type="GO" id="GO:0015730">
    <property type="term" value="P:propanoate transmembrane transport"/>
    <property type="evidence" value="ECO:0007669"/>
    <property type="project" value="TreeGrafter"/>
</dbReference>
<dbReference type="Proteomes" id="UP000694383">
    <property type="component" value="Unplaced"/>
</dbReference>
<evidence type="ECO:0000313" key="13">
    <source>
        <dbReference type="Ensembl" id="ENSOSIP00000003976.1"/>
    </source>
</evidence>
<dbReference type="GeneTree" id="ENSGT00940000155166"/>
<feature type="transmembrane region" description="Helical" evidence="12">
    <location>
        <begin position="85"/>
        <end position="110"/>
    </location>
</feature>
<keyword evidence="4" id="KW-1003">Cell membrane</keyword>
<evidence type="ECO:0000256" key="11">
    <source>
        <dbReference type="RuleBase" id="RU362091"/>
    </source>
</evidence>
<dbReference type="GO" id="GO:0005343">
    <property type="term" value="F:organic acid:sodium symporter activity"/>
    <property type="evidence" value="ECO:0007669"/>
    <property type="project" value="TreeGrafter"/>
</dbReference>
<evidence type="ECO:0000256" key="9">
    <source>
        <dbReference type="ARBA" id="ARBA00023136"/>
    </source>
</evidence>
<dbReference type="InterPro" id="IPR038377">
    <property type="entry name" value="Na/Glc_symporter_sf"/>
</dbReference>
<comment type="subcellular location">
    <subcellularLocation>
        <location evidence="1">Cell membrane</location>
        <topology evidence="1">Multi-pass membrane protein</topology>
    </subcellularLocation>
</comment>
<dbReference type="Ensembl" id="ENSOSIT00000004260.1">
    <property type="protein sequence ID" value="ENSOSIP00000003976.1"/>
    <property type="gene ID" value="ENSOSIG00000002672.1"/>
</dbReference>
<evidence type="ECO:0000256" key="8">
    <source>
        <dbReference type="ARBA" id="ARBA00023065"/>
    </source>
</evidence>
<dbReference type="InterPro" id="IPR001734">
    <property type="entry name" value="Na/solute_symporter"/>
</dbReference>
<evidence type="ECO:0000256" key="12">
    <source>
        <dbReference type="SAM" id="Phobius"/>
    </source>
</evidence>
<reference evidence="13" key="1">
    <citation type="submission" date="2025-08" db="UniProtKB">
        <authorList>
            <consortium name="Ensembl"/>
        </authorList>
    </citation>
    <scope>IDENTIFICATION</scope>
</reference>
<keyword evidence="5 12" id="KW-0812">Transmembrane</keyword>
<evidence type="ECO:0000256" key="6">
    <source>
        <dbReference type="ARBA" id="ARBA00022989"/>
    </source>
</evidence>
<dbReference type="GO" id="GO:0070062">
    <property type="term" value="C:extracellular exosome"/>
    <property type="evidence" value="ECO:0007669"/>
    <property type="project" value="TreeGrafter"/>
</dbReference>
<evidence type="ECO:0000256" key="7">
    <source>
        <dbReference type="ARBA" id="ARBA00023053"/>
    </source>
</evidence>
<keyword evidence="7" id="KW-0915">Sodium</keyword>
<comment type="similarity">
    <text evidence="2 11">Belongs to the sodium:solute symporter (SSF) (TC 2.A.21) family.</text>
</comment>
<sequence>MLSGFLAVIIKAVIIQGGFSVIFSDAQQGGRLNFWDFDVNPLRRHTFWTFVIGGTSICSAVYGVTPTAVQRYIACRSVTQARLALYINLLGIWACFVCIVFAGLSLYSVYKDCDPWTAGLISSPDQLMPNLVTDILTVNPGLPGLFLAAVYSGSLSTVSSLINGLAAVTVEDLIKPYFRRSDRQLLVISKALSESVAFLLWARLHRHGRTGIGFGRDAAGRTDPSRLS</sequence>
<dbReference type="GO" id="GO:0005886">
    <property type="term" value="C:plasma membrane"/>
    <property type="evidence" value="ECO:0007669"/>
    <property type="project" value="UniProtKB-SubCell"/>
</dbReference>
<keyword evidence="9 12" id="KW-0472">Membrane</keyword>
<evidence type="ECO:0000256" key="10">
    <source>
        <dbReference type="ARBA" id="ARBA00023201"/>
    </source>
</evidence>
<protein>
    <recommendedName>
        <fullName evidence="15">Sodium-coupled monocarboxylate transporter 1</fullName>
    </recommendedName>
</protein>
<keyword evidence="6 12" id="KW-1133">Transmembrane helix</keyword>
<keyword evidence="3" id="KW-0813">Transport</keyword>
<keyword evidence="14" id="KW-1185">Reference proteome</keyword>
<dbReference type="PANTHER" id="PTHR42985">
    <property type="entry name" value="SODIUM-COUPLED MONOCARBOXYLATE TRANSPORTER"/>
    <property type="match status" value="1"/>
</dbReference>
<evidence type="ECO:0000256" key="3">
    <source>
        <dbReference type="ARBA" id="ARBA00022448"/>
    </source>
</evidence>
<feature type="transmembrane region" description="Helical" evidence="12">
    <location>
        <begin position="145"/>
        <end position="170"/>
    </location>
</feature>
<evidence type="ECO:0000313" key="14">
    <source>
        <dbReference type="Proteomes" id="UP000694383"/>
    </source>
</evidence>
<dbReference type="AlphaFoldDB" id="A0A8C7WVG3"/>
<dbReference type="PROSITE" id="PS50283">
    <property type="entry name" value="NA_SOLUT_SYMP_3"/>
    <property type="match status" value="1"/>
</dbReference>
<evidence type="ECO:0000256" key="2">
    <source>
        <dbReference type="ARBA" id="ARBA00006434"/>
    </source>
</evidence>
<keyword evidence="8" id="KW-0406">Ion transport</keyword>
<dbReference type="InterPro" id="IPR051163">
    <property type="entry name" value="Sodium:Solute_Symporter_SSF"/>
</dbReference>
<evidence type="ECO:0000256" key="1">
    <source>
        <dbReference type="ARBA" id="ARBA00004651"/>
    </source>
</evidence>
<dbReference type="Pfam" id="PF00474">
    <property type="entry name" value="SSF"/>
    <property type="match status" value="1"/>
</dbReference>
<evidence type="ECO:0000256" key="4">
    <source>
        <dbReference type="ARBA" id="ARBA00022475"/>
    </source>
</evidence>
<accession>A0A8C7WVG3</accession>
<dbReference type="Gene3D" id="1.20.1730.10">
    <property type="entry name" value="Sodium/glucose cotransporter"/>
    <property type="match status" value="1"/>
</dbReference>
<dbReference type="PANTHER" id="PTHR42985:SF10">
    <property type="entry name" value="SODIUM-COUPLED MONOCARBOXYLATE TRANSPORTER 1"/>
    <property type="match status" value="1"/>
</dbReference>
<reference evidence="13" key="2">
    <citation type="submission" date="2025-09" db="UniProtKB">
        <authorList>
            <consortium name="Ensembl"/>
        </authorList>
    </citation>
    <scope>IDENTIFICATION</scope>
</reference>
<name>A0A8C7WVG3_9TELE</name>
<evidence type="ECO:0000256" key="5">
    <source>
        <dbReference type="ARBA" id="ARBA00022692"/>
    </source>
</evidence>
<feature type="transmembrane region" description="Helical" evidence="12">
    <location>
        <begin position="47"/>
        <end position="64"/>
    </location>
</feature>
<organism evidence="13 14">
    <name type="scientific">Oryzias sinensis</name>
    <name type="common">Chinese medaka</name>
    <dbReference type="NCBI Taxonomy" id="183150"/>
    <lineage>
        <taxon>Eukaryota</taxon>
        <taxon>Metazoa</taxon>
        <taxon>Chordata</taxon>
        <taxon>Craniata</taxon>
        <taxon>Vertebrata</taxon>
        <taxon>Euteleostomi</taxon>
        <taxon>Actinopterygii</taxon>
        <taxon>Neopterygii</taxon>
        <taxon>Teleostei</taxon>
        <taxon>Neoteleostei</taxon>
        <taxon>Acanthomorphata</taxon>
        <taxon>Ovalentaria</taxon>
        <taxon>Atherinomorphae</taxon>
        <taxon>Beloniformes</taxon>
        <taxon>Adrianichthyidae</taxon>
        <taxon>Oryziinae</taxon>
        <taxon>Oryzias</taxon>
    </lineage>
</organism>
<proteinExistence type="inferred from homology"/>